<feature type="compositionally biased region" description="Polar residues" evidence="1">
    <location>
        <begin position="387"/>
        <end position="409"/>
    </location>
</feature>
<protein>
    <recommendedName>
        <fullName evidence="5">Membrane protein of ER body-like protein</fullName>
    </recommendedName>
</protein>
<keyword evidence="4" id="KW-1185">Reference proteome</keyword>
<accession>A0AAV0CCZ4</accession>
<reference evidence="3" key="1">
    <citation type="submission" date="2022-07" db="EMBL/GenBank/DDBJ databases">
        <authorList>
            <person name="Macas J."/>
            <person name="Novak P."/>
            <person name="Neumann P."/>
        </authorList>
    </citation>
    <scope>NUCLEOTIDE SEQUENCE</scope>
</reference>
<dbReference type="Proteomes" id="UP001152523">
    <property type="component" value="Unassembled WGS sequence"/>
</dbReference>
<feature type="transmembrane region" description="Helical" evidence="2">
    <location>
        <begin position="627"/>
        <end position="647"/>
    </location>
</feature>
<keyword evidence="2" id="KW-0472">Membrane</keyword>
<feature type="transmembrane region" description="Helical" evidence="2">
    <location>
        <begin position="591"/>
        <end position="615"/>
    </location>
</feature>
<dbReference type="CDD" id="cd01059">
    <property type="entry name" value="CCC1_like"/>
    <property type="match status" value="1"/>
</dbReference>
<feature type="compositionally biased region" description="Polar residues" evidence="1">
    <location>
        <begin position="271"/>
        <end position="289"/>
    </location>
</feature>
<feature type="region of interest" description="Disordered" evidence="1">
    <location>
        <begin position="235"/>
        <end position="255"/>
    </location>
</feature>
<dbReference type="PANTHER" id="PTHR38937">
    <property type="entry name" value="MEMBRANE PROTEIN OF ER BODY-LIKE PROTEIN"/>
    <property type="match status" value="1"/>
</dbReference>
<sequence>MEVMQQFNGGECQMESSFLTDVPAAWRPGDEEVTTVVDDNVLIAEVVNNGEHKSEEPMQGRIYARAMPRASQIPGSAPEPMTMNNGSAVEEEEGKIVFNGETISHKLPSVYLDHDAAEIEGAPISSNSSAEIGNVGEIQSLVSAALRGTVDAGDSVGPAEDEDEVIELEFFDSRAVDKLHATHDAYCPNCRSPISKVVLRIKRERRRVDPPPNPEKKLDLLGCLSCFRVFLPSRTEADESNGNPEEKQEPNSALPDAGKCFDLHWIFGQRSRTSNPQTSVTSQPQPSHSDQGKKKPGDAHIQGSSAANTSSHPHDSNGTQNAPTPSRKEIETPSVKEMNGDAAKQKLKHNWKDYAKTTGSSAERNFVVGEGHSGKKKPGDAHIQGSGAANTSSAPHDSNGSQDAPTPSQKEFETPSPEMNGDAAKQKLKHDRQYYAKAEGSSAERNFVVGEGHSGAWMEDSKKQEPEIRDEKNGSFTNIKGRDLQIQIDESTNEARTSTCMQDPIQVTGKSGSQSIEVVKSIVYGGLAESITSLSLVSSAAASGATTLNVLTIGVANLIGGLVIMAHNFLDLHSNRPAEEYQEVLGQRKDFPLHLIVAVLSYLTFGLTPPAIYGFAFRERDDRDMKLLMVAVASFVCIIFLAIGRAYTRRANTFKDYLLTVLQYIIVAAMASGVAYAVGHLFGRLMDELGWFDSAPTNPSSGLLLSKVQSEHLNWDSY</sequence>
<feature type="region of interest" description="Disordered" evidence="1">
    <location>
        <begin position="452"/>
        <end position="482"/>
    </location>
</feature>
<dbReference type="AlphaFoldDB" id="A0AAV0CCZ4"/>
<feature type="region of interest" description="Disordered" evidence="1">
    <location>
        <begin position="362"/>
        <end position="440"/>
    </location>
</feature>
<evidence type="ECO:0000256" key="1">
    <source>
        <dbReference type="SAM" id="MobiDB-lite"/>
    </source>
</evidence>
<feature type="transmembrane region" description="Helical" evidence="2">
    <location>
        <begin position="659"/>
        <end position="682"/>
    </location>
</feature>
<dbReference type="EMBL" id="CAMAPF010000026">
    <property type="protein sequence ID" value="CAH9074283.1"/>
    <property type="molecule type" value="Genomic_DNA"/>
</dbReference>
<comment type="caution">
    <text evidence="3">The sequence shown here is derived from an EMBL/GenBank/DDBJ whole genome shotgun (WGS) entry which is preliminary data.</text>
</comment>
<organism evidence="3 4">
    <name type="scientific">Cuscuta epithymum</name>
    <dbReference type="NCBI Taxonomy" id="186058"/>
    <lineage>
        <taxon>Eukaryota</taxon>
        <taxon>Viridiplantae</taxon>
        <taxon>Streptophyta</taxon>
        <taxon>Embryophyta</taxon>
        <taxon>Tracheophyta</taxon>
        <taxon>Spermatophyta</taxon>
        <taxon>Magnoliopsida</taxon>
        <taxon>eudicotyledons</taxon>
        <taxon>Gunneridae</taxon>
        <taxon>Pentapetalae</taxon>
        <taxon>asterids</taxon>
        <taxon>lamiids</taxon>
        <taxon>Solanales</taxon>
        <taxon>Convolvulaceae</taxon>
        <taxon>Cuscuteae</taxon>
        <taxon>Cuscuta</taxon>
        <taxon>Cuscuta subgen. Cuscuta</taxon>
    </lineage>
</organism>
<feature type="transmembrane region" description="Helical" evidence="2">
    <location>
        <begin position="548"/>
        <end position="570"/>
    </location>
</feature>
<proteinExistence type="predicted"/>
<gene>
    <name evidence="3" type="ORF">CEPIT_LOCUS4988</name>
</gene>
<feature type="compositionally biased region" description="Basic and acidic residues" evidence="1">
    <location>
        <begin position="459"/>
        <end position="473"/>
    </location>
</feature>
<keyword evidence="2" id="KW-0812">Transmembrane</keyword>
<keyword evidence="2" id="KW-1133">Transmembrane helix</keyword>
<evidence type="ECO:0000313" key="3">
    <source>
        <dbReference type="EMBL" id="CAH9074283.1"/>
    </source>
</evidence>
<evidence type="ECO:0008006" key="5">
    <source>
        <dbReference type="Google" id="ProtNLM"/>
    </source>
</evidence>
<feature type="region of interest" description="Disordered" evidence="1">
    <location>
        <begin position="271"/>
        <end position="342"/>
    </location>
</feature>
<dbReference type="InterPro" id="IPR052843">
    <property type="entry name" value="ER_body_metal_sequester"/>
</dbReference>
<evidence type="ECO:0000256" key="2">
    <source>
        <dbReference type="SAM" id="Phobius"/>
    </source>
</evidence>
<dbReference type="PANTHER" id="PTHR38937:SF2">
    <property type="entry name" value="MEMBRANE PROTEIN OF ER BODY-LIKE PROTEIN ISOFORM X1"/>
    <property type="match status" value="1"/>
</dbReference>
<feature type="compositionally biased region" description="Polar residues" evidence="1">
    <location>
        <begin position="302"/>
        <end position="324"/>
    </location>
</feature>
<evidence type="ECO:0000313" key="4">
    <source>
        <dbReference type="Proteomes" id="UP001152523"/>
    </source>
</evidence>
<name>A0AAV0CCZ4_9ASTE</name>